<comment type="caution">
    <text evidence="2">The sequence shown here is derived from an EMBL/GenBank/DDBJ whole genome shotgun (WGS) entry which is preliminary data.</text>
</comment>
<sequence length="85" mass="8724">MSDVAQGASKGDSAGEDADALRERLSQIDELPLGERADEFAQLHGQLQSLLEGNDASPSEAGDAPASESADAPTDASTNVTPRDV</sequence>
<evidence type="ECO:0000313" key="3">
    <source>
        <dbReference type="Proteomes" id="UP000237983"/>
    </source>
</evidence>
<accession>A0A2T0VEM5</accession>
<protein>
    <submittedName>
        <fullName evidence="2">Uncharacterized protein</fullName>
    </submittedName>
</protein>
<evidence type="ECO:0000256" key="1">
    <source>
        <dbReference type="SAM" id="MobiDB-lite"/>
    </source>
</evidence>
<feature type="region of interest" description="Disordered" evidence="1">
    <location>
        <begin position="1"/>
        <end position="23"/>
    </location>
</feature>
<evidence type="ECO:0000313" key="2">
    <source>
        <dbReference type="EMBL" id="PRY68646.1"/>
    </source>
</evidence>
<dbReference type="OrthoDB" id="5125441at2"/>
<proteinExistence type="predicted"/>
<dbReference type="RefSeq" id="WP_106212254.1">
    <property type="nucleotide sequence ID" value="NZ_PVTL01000004.1"/>
</dbReference>
<name>A0A2T0VEM5_9MICO</name>
<dbReference type="Proteomes" id="UP000237983">
    <property type="component" value="Unassembled WGS sequence"/>
</dbReference>
<feature type="compositionally biased region" description="Polar residues" evidence="1">
    <location>
        <begin position="75"/>
        <end position="85"/>
    </location>
</feature>
<keyword evidence="3" id="KW-1185">Reference proteome</keyword>
<organism evidence="2 3">
    <name type="scientific">Glaciihabitans tibetensis</name>
    <dbReference type="NCBI Taxonomy" id="1266600"/>
    <lineage>
        <taxon>Bacteria</taxon>
        <taxon>Bacillati</taxon>
        <taxon>Actinomycetota</taxon>
        <taxon>Actinomycetes</taxon>
        <taxon>Micrococcales</taxon>
        <taxon>Microbacteriaceae</taxon>
        <taxon>Glaciihabitans</taxon>
    </lineage>
</organism>
<gene>
    <name evidence="2" type="ORF">B0I08_104350</name>
</gene>
<reference evidence="2 3" key="1">
    <citation type="submission" date="2018-03" db="EMBL/GenBank/DDBJ databases">
        <title>Genomic Encyclopedia of Type Strains, Phase III (KMG-III): the genomes of soil and plant-associated and newly described type strains.</title>
        <authorList>
            <person name="Whitman W."/>
        </authorList>
    </citation>
    <scope>NUCLEOTIDE SEQUENCE [LARGE SCALE GENOMIC DNA]</scope>
    <source>
        <strain evidence="2 3">CGMCC 1.12484</strain>
    </source>
</reference>
<feature type="region of interest" description="Disordered" evidence="1">
    <location>
        <begin position="48"/>
        <end position="85"/>
    </location>
</feature>
<dbReference type="EMBL" id="PVTL01000004">
    <property type="protein sequence ID" value="PRY68646.1"/>
    <property type="molecule type" value="Genomic_DNA"/>
</dbReference>
<dbReference type="AlphaFoldDB" id="A0A2T0VEM5"/>